<protein>
    <submittedName>
        <fullName evidence="2">Uncharacterized protein</fullName>
    </submittedName>
</protein>
<dbReference type="GeneID" id="40749526"/>
<evidence type="ECO:0000313" key="2">
    <source>
        <dbReference type="EMBL" id="KEQ81337.1"/>
    </source>
</evidence>
<evidence type="ECO:0000256" key="1">
    <source>
        <dbReference type="SAM" id="MobiDB-lite"/>
    </source>
</evidence>
<proteinExistence type="predicted"/>
<organism evidence="2 3">
    <name type="scientific">Aureobasidium pullulans EXF-150</name>
    <dbReference type="NCBI Taxonomy" id="1043002"/>
    <lineage>
        <taxon>Eukaryota</taxon>
        <taxon>Fungi</taxon>
        <taxon>Dikarya</taxon>
        <taxon>Ascomycota</taxon>
        <taxon>Pezizomycotina</taxon>
        <taxon>Dothideomycetes</taxon>
        <taxon>Dothideomycetidae</taxon>
        <taxon>Dothideales</taxon>
        <taxon>Saccotheciaceae</taxon>
        <taxon>Aureobasidium</taxon>
    </lineage>
</organism>
<keyword evidence="3" id="KW-1185">Reference proteome</keyword>
<reference evidence="2 3" key="1">
    <citation type="journal article" date="2014" name="BMC Genomics">
        <title>Genome sequencing of four Aureobasidium pullulans varieties: biotechnological potential, stress tolerance, and description of new species.</title>
        <authorList>
            <person name="Gostin Ar C."/>
            <person name="Ohm R.A."/>
            <person name="Kogej T."/>
            <person name="Sonjak S."/>
            <person name="Turk M."/>
            <person name="Zajc J."/>
            <person name="Zalar P."/>
            <person name="Grube M."/>
            <person name="Sun H."/>
            <person name="Han J."/>
            <person name="Sharma A."/>
            <person name="Chiniquy J."/>
            <person name="Ngan C.Y."/>
            <person name="Lipzen A."/>
            <person name="Barry K."/>
            <person name="Grigoriev I.V."/>
            <person name="Gunde-Cimerman N."/>
        </authorList>
    </citation>
    <scope>NUCLEOTIDE SEQUENCE [LARGE SCALE GENOMIC DNA]</scope>
    <source>
        <strain evidence="2 3">EXF-150</strain>
    </source>
</reference>
<feature type="region of interest" description="Disordered" evidence="1">
    <location>
        <begin position="1"/>
        <end position="73"/>
    </location>
</feature>
<dbReference type="AlphaFoldDB" id="A0A074XH11"/>
<gene>
    <name evidence="2" type="ORF">M438DRAFT_358055</name>
</gene>
<dbReference type="Proteomes" id="UP000030706">
    <property type="component" value="Unassembled WGS sequence"/>
</dbReference>
<name>A0A074XH11_AURPU</name>
<sequence>MASTSAPARSPGADKPGAGKRAATAAAPEAPEPKRRKVEVGGLTREERLEVIDLTVDDEDDEDEEKKEKKEAVADPEVLAKLTMTPEQHRSCMEIIRKGELAFKWLPASLPPSSAISTICIPAATIRSSATTAVATPLKLSTWMPGARVLALQGVLVPPSDEMAQLRLLAASAVGLGWLAYLNAQLWALFLLSTHNQNHNTQLYATSYQLHIASPHRGLIMFSNNKIMSSNNKMMSSNNNIKSSNSKTKSLVKPFVQGFETIDDPFSTSPEPTKAEEKEEAAKAINNLRSHGVMIVKKKDDLTTLQNDLKRIVKILDDTAETAPEYQHVLNQACDCQDLLTETENDLEFLWRKYTSIALGANIVPAMTTTNASAPAAANPGEPIPLPAALRAQTRREFEEHMKRDNRPVTVMTSAGLVTLSFTEVEGNDAGRPQCLKPGCANNQYQGYLNEKSRNSHISHVHDGDWWQWHDGKRGNDYYRVL</sequence>
<feature type="compositionally biased region" description="Acidic residues" evidence="1">
    <location>
        <begin position="55"/>
        <end position="65"/>
    </location>
</feature>
<dbReference type="EMBL" id="KL584992">
    <property type="protein sequence ID" value="KEQ81337.1"/>
    <property type="molecule type" value="Genomic_DNA"/>
</dbReference>
<dbReference type="HOGENOM" id="CLU_566160_0_0_1"/>
<dbReference type="RefSeq" id="XP_029757524.1">
    <property type="nucleotide sequence ID" value="XM_029907220.1"/>
</dbReference>
<feature type="compositionally biased region" description="Low complexity" evidence="1">
    <location>
        <begin position="15"/>
        <end position="29"/>
    </location>
</feature>
<evidence type="ECO:0000313" key="3">
    <source>
        <dbReference type="Proteomes" id="UP000030706"/>
    </source>
</evidence>
<accession>A0A074XH11</accession>